<protein>
    <recommendedName>
        <fullName evidence="4">Glucosamine-6-phosphate deaminase</fullName>
        <ecNumber evidence="4">3.5.99.6</ecNumber>
    </recommendedName>
    <alternativeName>
        <fullName evidence="4">GlcN6P deaminase</fullName>
        <shortName evidence="4">GNPDA</shortName>
    </alternativeName>
    <alternativeName>
        <fullName evidence="4">Glucosamine-6-phosphate isomerase</fullName>
    </alternativeName>
</protein>
<feature type="active site" description="Proton acceptor; for enolization step" evidence="4">
    <location>
        <position position="67"/>
    </location>
</feature>
<dbReference type="GO" id="GO:0006046">
    <property type="term" value="P:N-acetylglucosamine catabolic process"/>
    <property type="evidence" value="ECO:0007669"/>
    <property type="project" value="UniProtKB-UniRule"/>
</dbReference>
<feature type="domain" description="Glucosamine/galactosamine-6-phosphate isomerase" evidence="5">
    <location>
        <begin position="11"/>
        <end position="225"/>
    </location>
</feature>
<dbReference type="PANTHER" id="PTHR11280">
    <property type="entry name" value="GLUCOSAMINE-6-PHOSPHATE ISOMERASE"/>
    <property type="match status" value="1"/>
</dbReference>
<evidence type="ECO:0000259" key="5">
    <source>
        <dbReference type="Pfam" id="PF01182"/>
    </source>
</evidence>
<dbReference type="FunFam" id="3.40.50.1360:FF:000003">
    <property type="entry name" value="Glucosamine-6-phosphate deaminase"/>
    <property type="match status" value="1"/>
</dbReference>
<dbReference type="GO" id="GO:0042802">
    <property type="term" value="F:identical protein binding"/>
    <property type="evidence" value="ECO:0007669"/>
    <property type="project" value="TreeGrafter"/>
</dbReference>
<dbReference type="PANTHER" id="PTHR11280:SF5">
    <property type="entry name" value="GLUCOSAMINE-6-PHOSPHATE ISOMERASE"/>
    <property type="match status" value="1"/>
</dbReference>
<dbReference type="EC" id="3.5.99.6" evidence="4"/>
<evidence type="ECO:0000256" key="4">
    <source>
        <dbReference type="HAMAP-Rule" id="MF_01241"/>
    </source>
</evidence>
<dbReference type="InterPro" id="IPR037171">
    <property type="entry name" value="NagB/RpiA_transferase-like"/>
</dbReference>
<dbReference type="NCBIfam" id="TIGR00502">
    <property type="entry name" value="nagB"/>
    <property type="match status" value="1"/>
</dbReference>
<dbReference type="HAMAP" id="MF_01241">
    <property type="entry name" value="GlcN6P_deamin"/>
    <property type="match status" value="1"/>
</dbReference>
<evidence type="ECO:0000256" key="3">
    <source>
        <dbReference type="ARBA" id="ARBA00023277"/>
    </source>
</evidence>
<dbReference type="RefSeq" id="WP_089061975.1">
    <property type="nucleotide sequence ID" value="NZ_CP022315.1"/>
</dbReference>
<feature type="active site" description="For ring-opening step" evidence="4">
    <location>
        <position position="143"/>
    </location>
</feature>
<dbReference type="AlphaFoldDB" id="A0A220U471"/>
<dbReference type="Gene3D" id="3.40.50.1360">
    <property type="match status" value="1"/>
</dbReference>
<gene>
    <name evidence="4 6" type="primary">nagB</name>
    <name evidence="6" type="ORF">CFK37_11465</name>
</gene>
<dbReference type="OrthoDB" id="9791139at2"/>
<comment type="catalytic activity">
    <reaction evidence="1 4">
        <text>alpha-D-glucosamine 6-phosphate + H2O = beta-D-fructose 6-phosphate + NH4(+)</text>
        <dbReference type="Rhea" id="RHEA:12172"/>
        <dbReference type="ChEBI" id="CHEBI:15377"/>
        <dbReference type="ChEBI" id="CHEBI:28938"/>
        <dbReference type="ChEBI" id="CHEBI:57634"/>
        <dbReference type="ChEBI" id="CHEBI:75989"/>
        <dbReference type="EC" id="3.5.99.6"/>
    </reaction>
</comment>
<keyword evidence="2 4" id="KW-0378">Hydrolase</keyword>
<dbReference type="InterPro" id="IPR004547">
    <property type="entry name" value="Glucosamine6P_isomerase"/>
</dbReference>
<dbReference type="InterPro" id="IPR018321">
    <property type="entry name" value="Glucosamine6P_isomerase_CS"/>
</dbReference>
<organism evidence="6 7">
    <name type="scientific">Virgibacillus phasianinus</name>
    <dbReference type="NCBI Taxonomy" id="2017483"/>
    <lineage>
        <taxon>Bacteria</taxon>
        <taxon>Bacillati</taxon>
        <taxon>Bacillota</taxon>
        <taxon>Bacilli</taxon>
        <taxon>Bacillales</taxon>
        <taxon>Bacillaceae</taxon>
        <taxon>Virgibacillus</taxon>
    </lineage>
</organism>
<dbReference type="GO" id="GO:0005975">
    <property type="term" value="P:carbohydrate metabolic process"/>
    <property type="evidence" value="ECO:0007669"/>
    <property type="project" value="InterPro"/>
</dbReference>
<evidence type="ECO:0000313" key="6">
    <source>
        <dbReference type="EMBL" id="ASK62716.1"/>
    </source>
</evidence>
<comment type="caution">
    <text evidence="4">Lacks conserved residue(s) required for the propagation of feature annotation.</text>
</comment>
<keyword evidence="7" id="KW-1185">Reference proteome</keyword>
<dbReference type="GO" id="GO:0004342">
    <property type="term" value="F:glucosamine-6-phosphate deaminase activity"/>
    <property type="evidence" value="ECO:0007669"/>
    <property type="project" value="UniProtKB-UniRule"/>
</dbReference>
<feature type="active site" description="For ring-opening step" evidence="4">
    <location>
        <position position="136"/>
    </location>
</feature>
<dbReference type="GO" id="GO:0005737">
    <property type="term" value="C:cytoplasm"/>
    <property type="evidence" value="ECO:0007669"/>
    <property type="project" value="TreeGrafter"/>
</dbReference>
<reference evidence="6 7" key="1">
    <citation type="submission" date="2017-07" db="EMBL/GenBank/DDBJ databases">
        <title>Virgibacillus sp. LM2416.</title>
        <authorList>
            <person name="Tak E.J."/>
            <person name="Bae J.-W."/>
        </authorList>
    </citation>
    <scope>NUCLEOTIDE SEQUENCE [LARGE SCALE GENOMIC DNA]</scope>
    <source>
        <strain evidence="6 7">LM2416</strain>
    </source>
</reference>
<dbReference type="CDD" id="cd01399">
    <property type="entry name" value="GlcN6P_deaminase"/>
    <property type="match status" value="1"/>
</dbReference>
<comment type="function">
    <text evidence="4">Catalyzes the reversible isomerization-deamination of glucosamine 6-phosphate (GlcN6P) to form fructose 6-phosphate (Fru6P) and ammonium ion.</text>
</comment>
<feature type="active site" description="Proton acceptor; for ring-opening step" evidence="4">
    <location>
        <position position="138"/>
    </location>
</feature>
<dbReference type="KEGG" id="vil:CFK37_11465"/>
<comment type="similarity">
    <text evidence="4">Belongs to the glucosamine/galactosamine-6-phosphate isomerase family. NagB subfamily.</text>
</comment>
<dbReference type="SUPFAM" id="SSF100950">
    <property type="entry name" value="NagB/RpiA/CoA transferase-like"/>
    <property type="match status" value="1"/>
</dbReference>
<accession>A0A220U471</accession>
<dbReference type="GO" id="GO:0019262">
    <property type="term" value="P:N-acetylneuraminate catabolic process"/>
    <property type="evidence" value="ECO:0007669"/>
    <property type="project" value="UniProtKB-UniRule"/>
</dbReference>
<dbReference type="GO" id="GO:0006043">
    <property type="term" value="P:glucosamine catabolic process"/>
    <property type="evidence" value="ECO:0007669"/>
    <property type="project" value="TreeGrafter"/>
</dbReference>
<dbReference type="InterPro" id="IPR006148">
    <property type="entry name" value="Glc/Gal-6P_isomerase"/>
</dbReference>
<proteinExistence type="inferred from homology"/>
<evidence type="ECO:0000256" key="1">
    <source>
        <dbReference type="ARBA" id="ARBA00000644"/>
    </source>
</evidence>
<dbReference type="EMBL" id="CP022315">
    <property type="protein sequence ID" value="ASK62716.1"/>
    <property type="molecule type" value="Genomic_DNA"/>
</dbReference>
<name>A0A220U471_9BACI</name>
<evidence type="ECO:0000313" key="7">
    <source>
        <dbReference type="Proteomes" id="UP000198312"/>
    </source>
</evidence>
<dbReference type="Proteomes" id="UP000198312">
    <property type="component" value="Chromosome"/>
</dbReference>
<dbReference type="Pfam" id="PF01182">
    <property type="entry name" value="Glucosamine_iso"/>
    <property type="match status" value="1"/>
</dbReference>
<keyword evidence="3 4" id="KW-0119">Carbohydrate metabolism</keyword>
<comment type="pathway">
    <text evidence="4">Amino-sugar metabolism; N-acetylneuraminate degradation; D-fructose 6-phosphate from N-acetylneuraminate: step 5/5.</text>
</comment>
<evidence type="ECO:0000256" key="2">
    <source>
        <dbReference type="ARBA" id="ARBA00022801"/>
    </source>
</evidence>
<dbReference type="UniPathway" id="UPA00629">
    <property type="reaction ID" value="UER00684"/>
</dbReference>
<sequence length="241" mass="26851">MNIVKVKNYDEMSNKACQVLVDRMNKVNNPVLGLATGSTPEGLYKELIKTSRKGDVSFKHTTTFNLDEYIGLSKSNANSYHYYMKNHLFQYIDVNMDNVHVPKGDVLDIKKECQEYEKSIRSHGNIDLQILGLGANGHIGFNEPGTSFNSRTHIVDLAESTRQANARFFDSYNDVPEQAITMGIETILESKEIIVLVSGNKKAEALSRLVNGKISEDFPASVLKEHIHVTVIADEAALSAM</sequence>
<dbReference type="PROSITE" id="PS01161">
    <property type="entry name" value="GLC_GALNAC_ISOMERASE"/>
    <property type="match status" value="1"/>
</dbReference>